<feature type="region of interest" description="Disordered" evidence="1">
    <location>
        <begin position="482"/>
        <end position="519"/>
    </location>
</feature>
<sequence>MGVWDSFHLVPTTPTSYAESSSHLAGPRNSAFYQHDVSSLGQKYTTSKQFDALGSSTASTSNIPTSFTGHITLIDNMHAGEYDKSSVPGLNPLGQGNPGVFDTHDGLVVDRWPGDEGLKRSPMYQEVEEATQSRISRPASLMASPGRDIHMSNPPPSDAHTDKLEDWSWLGDLLESDEWNALEARKSSGVLDDQLKTLEMSGKVSPEHGYAPHRQLFQDDVFETLPDLLSIPAFNEHNHDYLSSAHMSLSTDPHHAITATGSPVGNTALYEDTNSMSLLESSFPPPISVHSLGGALQHEDIRPSSFYEGITGIKSASKAPQVTGVLTPHDHIQKKPAFSNAPRTEFSQSSSDHRILNAKLIRSPESQVGHNLGQSHNFENFLESQTFHEESKSNSHDVSSQLHPLSVSPPVSNDLENFGTSFDHFTHGIDKARLRSVFRIFANYSSQDSPITIDTLLHELNSLPPLDDLPNFDEFTLDPHKISSSLSEQNGVTSERSPSSSLDNEARSHLAESDIEKSDDIAGSRPLEWLKTASSRPFQWRKNGDELDRDTSAKSVVVLPRSSDEQDLDQDNPMTTSQNTKPPSQDALASSSKSGQLKGPSQTYQVESQPSKRKSPHDPFSFDEDDGPISQVKLSSTSADTRFHNVDSSTRSSLPRSWRQSKPQTVLEFDSERNSGFEKPLNTILKNPVDFETQPVNYRAKKKSRKNKDLPSKATYPQREFNLDFNANHVQKLALNSKDKPRSPRALIDTFQPRIQKFKNRISKREPDKDQSKHLTENLGILFDNYLEMIAICSEIVSPKVGHTNLQQDLLDAYMWLSEKWVKIPKTKFYWYPVRKTKFPPQKSHADQTFSTKFDSLPVYEGTVFWLNHKLYNPRREHVAAEYAIRFMRENREDWIELIIRRPAKVLTIRGLLSSMRKVRPLKYPGPARSESSKPRLTSRKKRQGVV</sequence>
<feature type="compositionally biased region" description="Polar residues" evidence="1">
    <location>
        <begin position="632"/>
        <end position="664"/>
    </location>
</feature>
<feature type="region of interest" description="Disordered" evidence="1">
    <location>
        <begin position="560"/>
        <end position="680"/>
    </location>
</feature>
<evidence type="ECO:0000256" key="1">
    <source>
        <dbReference type="SAM" id="MobiDB-lite"/>
    </source>
</evidence>
<organism evidence="3">
    <name type="scientific">Melampsora larici-populina (strain 98AG31 / pathotype 3-4-7)</name>
    <name type="common">Poplar leaf rust fungus</name>
    <dbReference type="NCBI Taxonomy" id="747676"/>
    <lineage>
        <taxon>Eukaryota</taxon>
        <taxon>Fungi</taxon>
        <taxon>Dikarya</taxon>
        <taxon>Basidiomycota</taxon>
        <taxon>Pucciniomycotina</taxon>
        <taxon>Pucciniomycetes</taxon>
        <taxon>Pucciniales</taxon>
        <taxon>Melampsoraceae</taxon>
        <taxon>Melampsora</taxon>
    </lineage>
</organism>
<feature type="compositionally biased region" description="Polar residues" evidence="1">
    <location>
        <begin position="482"/>
        <end position="503"/>
    </location>
</feature>
<reference evidence="3" key="1">
    <citation type="journal article" date="2011" name="Proc. Natl. Acad. Sci. U.S.A.">
        <title>Obligate biotrophy features unraveled by the genomic analysis of rust fungi.</title>
        <authorList>
            <person name="Duplessis S."/>
            <person name="Cuomo C.A."/>
            <person name="Lin Y.-C."/>
            <person name="Aerts A."/>
            <person name="Tisserant E."/>
            <person name="Veneault-Fourrey C."/>
            <person name="Joly D.L."/>
            <person name="Hacquard S."/>
            <person name="Amselem J."/>
            <person name="Cantarel B.L."/>
            <person name="Chiu R."/>
            <person name="Coutinho P.M."/>
            <person name="Feau N."/>
            <person name="Field M."/>
            <person name="Frey P."/>
            <person name="Gelhaye E."/>
            <person name="Goldberg J."/>
            <person name="Grabherr M.G."/>
            <person name="Kodira C.D."/>
            <person name="Kohler A."/>
            <person name="Kuees U."/>
            <person name="Lindquist E.A."/>
            <person name="Lucas S.M."/>
            <person name="Mago R."/>
            <person name="Mauceli E."/>
            <person name="Morin E."/>
            <person name="Murat C."/>
            <person name="Pangilinan J.L."/>
            <person name="Park R."/>
            <person name="Pearson M."/>
            <person name="Quesneville H."/>
            <person name="Rouhier N."/>
            <person name="Sakthikumar S."/>
            <person name="Salamov A.A."/>
            <person name="Schmutz J."/>
            <person name="Selles B."/>
            <person name="Shapiro H."/>
            <person name="Tanguay P."/>
            <person name="Tuskan G.A."/>
            <person name="Henrissat B."/>
            <person name="Van de Peer Y."/>
            <person name="Rouze P."/>
            <person name="Ellis J.G."/>
            <person name="Dodds P.N."/>
            <person name="Schein J.E."/>
            <person name="Zhong S."/>
            <person name="Hamelin R.C."/>
            <person name="Grigoriev I.V."/>
            <person name="Szabo L.J."/>
            <person name="Martin F."/>
        </authorList>
    </citation>
    <scope>NUCLEOTIDE SEQUENCE [LARGE SCALE GENOMIC DNA]</scope>
    <source>
        <strain evidence="3">98AG31 / pathotype 3-4-7</strain>
    </source>
</reference>
<feature type="compositionally biased region" description="Basic and acidic residues" evidence="1">
    <location>
        <begin position="504"/>
        <end position="519"/>
    </location>
</feature>
<dbReference type="Proteomes" id="UP000001072">
    <property type="component" value="Unassembled WGS sequence"/>
</dbReference>
<dbReference type="HOGENOM" id="CLU_007545_0_0_1"/>
<feature type="compositionally biased region" description="Polar residues" evidence="1">
    <location>
        <begin position="341"/>
        <end position="350"/>
    </location>
</feature>
<keyword evidence="3" id="KW-1185">Reference proteome</keyword>
<dbReference type="KEGG" id="mlr:MELLADRAFT_93961"/>
<feature type="compositionally biased region" description="Polar residues" evidence="1">
    <location>
        <begin position="572"/>
        <end position="609"/>
    </location>
</feature>
<feature type="region of interest" description="Disordered" evidence="1">
    <location>
        <begin position="923"/>
        <end position="947"/>
    </location>
</feature>
<dbReference type="VEuPathDB" id="FungiDB:MELLADRAFT_93961"/>
<feature type="region of interest" description="Disordered" evidence="1">
    <location>
        <begin position="333"/>
        <end position="352"/>
    </location>
</feature>
<evidence type="ECO:0000313" key="3">
    <source>
        <dbReference type="Proteomes" id="UP000001072"/>
    </source>
</evidence>
<dbReference type="EMBL" id="GL883152">
    <property type="protein sequence ID" value="EGF99974.1"/>
    <property type="molecule type" value="Genomic_DNA"/>
</dbReference>
<dbReference type="AlphaFoldDB" id="F4S5W9"/>
<dbReference type="GeneID" id="18936743"/>
<feature type="compositionally biased region" description="Basic residues" evidence="1">
    <location>
        <begin position="937"/>
        <end position="947"/>
    </location>
</feature>
<dbReference type="InParanoid" id="F4S5W9"/>
<gene>
    <name evidence="2" type="ORF">MELLADRAFT_93961</name>
</gene>
<accession>F4S5W9</accession>
<evidence type="ECO:0000313" key="2">
    <source>
        <dbReference type="EMBL" id="EGF99974.1"/>
    </source>
</evidence>
<dbReference type="RefSeq" id="XP_007416767.1">
    <property type="nucleotide sequence ID" value="XM_007416705.1"/>
</dbReference>
<name>F4S5W9_MELLP</name>
<proteinExistence type="predicted"/>
<protein>
    <submittedName>
        <fullName evidence="2">Uncharacterized protein</fullName>
    </submittedName>
</protein>